<accession>A0A0D0AVJ2</accession>
<gene>
    <name evidence="1" type="ORF">CY34DRAFT_809379</name>
</gene>
<protein>
    <submittedName>
        <fullName evidence="1">Uncharacterized protein</fullName>
    </submittedName>
</protein>
<proteinExistence type="predicted"/>
<dbReference type="AlphaFoldDB" id="A0A0D0AVJ2"/>
<dbReference type="Proteomes" id="UP000054485">
    <property type="component" value="Unassembled WGS sequence"/>
</dbReference>
<name>A0A0D0AVJ2_9AGAM</name>
<dbReference type="InParanoid" id="A0A0D0AVJ2"/>
<keyword evidence="2" id="KW-1185">Reference proteome</keyword>
<dbReference type="EMBL" id="KN835395">
    <property type="protein sequence ID" value="KIK38412.1"/>
    <property type="molecule type" value="Genomic_DNA"/>
</dbReference>
<reference evidence="1 2" key="1">
    <citation type="submission" date="2014-04" db="EMBL/GenBank/DDBJ databases">
        <authorList>
            <consortium name="DOE Joint Genome Institute"/>
            <person name="Kuo A."/>
            <person name="Ruytinx J."/>
            <person name="Rineau F."/>
            <person name="Colpaert J."/>
            <person name="Kohler A."/>
            <person name="Nagy L.G."/>
            <person name="Floudas D."/>
            <person name="Copeland A."/>
            <person name="Barry K.W."/>
            <person name="Cichocki N."/>
            <person name="Veneault-Fourrey C."/>
            <person name="LaButti K."/>
            <person name="Lindquist E.A."/>
            <person name="Lipzen A."/>
            <person name="Lundell T."/>
            <person name="Morin E."/>
            <person name="Murat C."/>
            <person name="Sun H."/>
            <person name="Tunlid A."/>
            <person name="Henrissat B."/>
            <person name="Grigoriev I.V."/>
            <person name="Hibbett D.S."/>
            <person name="Martin F."/>
            <person name="Nordberg H.P."/>
            <person name="Cantor M.N."/>
            <person name="Hua S.X."/>
        </authorList>
    </citation>
    <scope>NUCLEOTIDE SEQUENCE [LARGE SCALE GENOMIC DNA]</scope>
    <source>
        <strain evidence="1 2">UH-Slu-Lm8-n1</strain>
    </source>
</reference>
<organism evidence="1 2">
    <name type="scientific">Suillus luteus UH-Slu-Lm8-n1</name>
    <dbReference type="NCBI Taxonomy" id="930992"/>
    <lineage>
        <taxon>Eukaryota</taxon>
        <taxon>Fungi</taxon>
        <taxon>Dikarya</taxon>
        <taxon>Basidiomycota</taxon>
        <taxon>Agaricomycotina</taxon>
        <taxon>Agaricomycetes</taxon>
        <taxon>Agaricomycetidae</taxon>
        <taxon>Boletales</taxon>
        <taxon>Suillineae</taxon>
        <taxon>Suillaceae</taxon>
        <taxon>Suillus</taxon>
    </lineage>
</organism>
<evidence type="ECO:0000313" key="1">
    <source>
        <dbReference type="EMBL" id="KIK38412.1"/>
    </source>
</evidence>
<evidence type="ECO:0000313" key="2">
    <source>
        <dbReference type="Proteomes" id="UP000054485"/>
    </source>
</evidence>
<dbReference type="HOGENOM" id="CLU_2623646_0_0_1"/>
<sequence>MSQCSSTGTSSYTLLCYPNERAAPIIRFIIEFQMHTVRGNSWSVCFLMRLDDHDQFACHCTLRLEKIVPRGMSWHRYW</sequence>
<reference evidence="2" key="2">
    <citation type="submission" date="2015-01" db="EMBL/GenBank/DDBJ databases">
        <title>Evolutionary Origins and Diversification of the Mycorrhizal Mutualists.</title>
        <authorList>
            <consortium name="DOE Joint Genome Institute"/>
            <consortium name="Mycorrhizal Genomics Consortium"/>
            <person name="Kohler A."/>
            <person name="Kuo A."/>
            <person name="Nagy L.G."/>
            <person name="Floudas D."/>
            <person name="Copeland A."/>
            <person name="Barry K.W."/>
            <person name="Cichocki N."/>
            <person name="Veneault-Fourrey C."/>
            <person name="LaButti K."/>
            <person name="Lindquist E.A."/>
            <person name="Lipzen A."/>
            <person name="Lundell T."/>
            <person name="Morin E."/>
            <person name="Murat C."/>
            <person name="Riley R."/>
            <person name="Ohm R."/>
            <person name="Sun H."/>
            <person name="Tunlid A."/>
            <person name="Henrissat B."/>
            <person name="Grigoriev I.V."/>
            <person name="Hibbett D.S."/>
            <person name="Martin F."/>
        </authorList>
    </citation>
    <scope>NUCLEOTIDE SEQUENCE [LARGE SCALE GENOMIC DNA]</scope>
    <source>
        <strain evidence="2">UH-Slu-Lm8-n1</strain>
    </source>
</reference>